<organism evidence="1">
    <name type="scientific">Arundo donax</name>
    <name type="common">Giant reed</name>
    <name type="synonym">Donax arundinaceus</name>
    <dbReference type="NCBI Taxonomy" id="35708"/>
    <lineage>
        <taxon>Eukaryota</taxon>
        <taxon>Viridiplantae</taxon>
        <taxon>Streptophyta</taxon>
        <taxon>Embryophyta</taxon>
        <taxon>Tracheophyta</taxon>
        <taxon>Spermatophyta</taxon>
        <taxon>Magnoliopsida</taxon>
        <taxon>Liliopsida</taxon>
        <taxon>Poales</taxon>
        <taxon>Poaceae</taxon>
        <taxon>PACMAD clade</taxon>
        <taxon>Arundinoideae</taxon>
        <taxon>Arundineae</taxon>
        <taxon>Arundo</taxon>
    </lineage>
</organism>
<sequence length="22" mass="2355">MSSLSISLLLKLANHMSAMLGH</sequence>
<accession>A0A0A8ZHG1</accession>
<reference evidence="1" key="1">
    <citation type="submission" date="2014-09" db="EMBL/GenBank/DDBJ databases">
        <authorList>
            <person name="Magalhaes I.L.F."/>
            <person name="Oliveira U."/>
            <person name="Santos F.R."/>
            <person name="Vidigal T.H.D.A."/>
            <person name="Brescovit A.D."/>
            <person name="Santos A.J."/>
        </authorList>
    </citation>
    <scope>NUCLEOTIDE SEQUENCE</scope>
    <source>
        <tissue evidence="1">Shoot tissue taken approximately 20 cm above the soil surface</tissue>
    </source>
</reference>
<dbReference type="EMBL" id="GBRH01259046">
    <property type="protein sequence ID" value="JAD38849.1"/>
    <property type="molecule type" value="Transcribed_RNA"/>
</dbReference>
<evidence type="ECO:0000313" key="1">
    <source>
        <dbReference type="EMBL" id="JAD38849.1"/>
    </source>
</evidence>
<protein>
    <submittedName>
        <fullName evidence="1">Uncharacterized protein</fullName>
    </submittedName>
</protein>
<name>A0A0A8ZHG1_ARUDO</name>
<reference evidence="1" key="2">
    <citation type="journal article" date="2015" name="Data Brief">
        <title>Shoot transcriptome of the giant reed, Arundo donax.</title>
        <authorList>
            <person name="Barrero R.A."/>
            <person name="Guerrero F.D."/>
            <person name="Moolhuijzen P."/>
            <person name="Goolsby J.A."/>
            <person name="Tidwell J."/>
            <person name="Bellgard S.E."/>
            <person name="Bellgard M.I."/>
        </authorList>
    </citation>
    <scope>NUCLEOTIDE SEQUENCE</scope>
    <source>
        <tissue evidence="1">Shoot tissue taken approximately 20 cm above the soil surface</tissue>
    </source>
</reference>
<proteinExistence type="predicted"/>
<dbReference type="AlphaFoldDB" id="A0A0A8ZHG1"/>